<name>A0A915AKB9_PARUN</name>
<protein>
    <submittedName>
        <fullName evidence="2">P2X purinoreceptor 7 intracellular domain-containing protein</fullName>
    </submittedName>
</protein>
<sequence>MRNEVPIVGWTGKMSVRINLWRRANRLLADRGDARCSENVIATKVTRGHSEWFYDAVCGTVERAIESRHNNVLGRVIDPKRLHDANEFCRCGRCNVVNGVPASYAYCCTEAIVEGESWNPFAVHLSEKIGSLHCITEHSSFANVCLDSEVVFIVIVVQSISSLPIASEEQFAFFTSNFSACRHSSAPLHRWIICGSLMFAFWS</sequence>
<dbReference type="WBParaSite" id="PgR007_g219_t02">
    <property type="protein sequence ID" value="PgR007_g219_t02"/>
    <property type="gene ID" value="PgR007_g219"/>
</dbReference>
<evidence type="ECO:0000313" key="1">
    <source>
        <dbReference type="Proteomes" id="UP000887569"/>
    </source>
</evidence>
<keyword evidence="1" id="KW-1185">Reference proteome</keyword>
<dbReference type="AlphaFoldDB" id="A0A915AKB9"/>
<accession>A0A915AKB9</accession>
<dbReference type="Proteomes" id="UP000887569">
    <property type="component" value="Unplaced"/>
</dbReference>
<evidence type="ECO:0000313" key="2">
    <source>
        <dbReference type="WBParaSite" id="PgR007_g219_t02"/>
    </source>
</evidence>
<organism evidence="1 2">
    <name type="scientific">Parascaris univalens</name>
    <name type="common">Nematode worm</name>
    <dbReference type="NCBI Taxonomy" id="6257"/>
    <lineage>
        <taxon>Eukaryota</taxon>
        <taxon>Metazoa</taxon>
        <taxon>Ecdysozoa</taxon>
        <taxon>Nematoda</taxon>
        <taxon>Chromadorea</taxon>
        <taxon>Rhabditida</taxon>
        <taxon>Spirurina</taxon>
        <taxon>Ascaridomorpha</taxon>
        <taxon>Ascaridoidea</taxon>
        <taxon>Ascarididae</taxon>
        <taxon>Parascaris</taxon>
    </lineage>
</organism>
<proteinExistence type="predicted"/>
<reference evidence="2" key="1">
    <citation type="submission" date="2022-11" db="UniProtKB">
        <authorList>
            <consortium name="WormBaseParasite"/>
        </authorList>
    </citation>
    <scope>IDENTIFICATION</scope>
</reference>